<evidence type="ECO:0000313" key="3">
    <source>
        <dbReference type="Proteomes" id="UP001497516"/>
    </source>
</evidence>
<organism evidence="2 3">
    <name type="scientific">Linum trigynum</name>
    <dbReference type="NCBI Taxonomy" id="586398"/>
    <lineage>
        <taxon>Eukaryota</taxon>
        <taxon>Viridiplantae</taxon>
        <taxon>Streptophyta</taxon>
        <taxon>Embryophyta</taxon>
        <taxon>Tracheophyta</taxon>
        <taxon>Spermatophyta</taxon>
        <taxon>Magnoliopsida</taxon>
        <taxon>eudicotyledons</taxon>
        <taxon>Gunneridae</taxon>
        <taxon>Pentapetalae</taxon>
        <taxon>rosids</taxon>
        <taxon>fabids</taxon>
        <taxon>Malpighiales</taxon>
        <taxon>Linaceae</taxon>
        <taxon>Linum</taxon>
    </lineage>
</organism>
<keyword evidence="1" id="KW-0732">Signal</keyword>
<gene>
    <name evidence="2" type="ORF">LTRI10_LOCUS22447</name>
</gene>
<dbReference type="EMBL" id="OZ034817">
    <property type="protein sequence ID" value="CAL1381041.1"/>
    <property type="molecule type" value="Genomic_DNA"/>
</dbReference>
<sequence>MLWSIIFLKQSLTLLNLAPRILTRDGGKFGLENGVGTLYDTGGGTPPLSAFEGGDGVLKVPQSPWLLNKELICQFLIVCVAERKHSDSSHKLPTVGKVDIEENSTTLLVQFVKQLVVDFLELEVEYSGHRLTPPTMGQQFVDDTTTMGVRCWKSL</sequence>
<protein>
    <submittedName>
        <fullName evidence="2">Uncharacterized protein</fullName>
    </submittedName>
</protein>
<keyword evidence="3" id="KW-1185">Reference proteome</keyword>
<name>A0AAV2E5A7_9ROSI</name>
<dbReference type="Proteomes" id="UP001497516">
    <property type="component" value="Chromosome 4"/>
</dbReference>
<feature type="signal peptide" evidence="1">
    <location>
        <begin position="1"/>
        <end position="23"/>
    </location>
</feature>
<proteinExistence type="predicted"/>
<evidence type="ECO:0000256" key="1">
    <source>
        <dbReference type="SAM" id="SignalP"/>
    </source>
</evidence>
<dbReference type="AlphaFoldDB" id="A0AAV2E5A7"/>
<reference evidence="2 3" key="1">
    <citation type="submission" date="2024-04" db="EMBL/GenBank/DDBJ databases">
        <authorList>
            <person name="Fracassetti M."/>
        </authorList>
    </citation>
    <scope>NUCLEOTIDE SEQUENCE [LARGE SCALE GENOMIC DNA]</scope>
</reference>
<accession>A0AAV2E5A7</accession>
<feature type="chain" id="PRO_5043999229" evidence="1">
    <location>
        <begin position="24"/>
        <end position="155"/>
    </location>
</feature>
<evidence type="ECO:0000313" key="2">
    <source>
        <dbReference type="EMBL" id="CAL1381041.1"/>
    </source>
</evidence>